<dbReference type="Proteomes" id="UP001530400">
    <property type="component" value="Unassembled WGS sequence"/>
</dbReference>
<dbReference type="PANTHER" id="PTHR15074:SF0">
    <property type="entry name" value="METHYL-CPG-BINDING DOMAIN PROTEIN 4-LIKE PROTEIN"/>
    <property type="match status" value="1"/>
</dbReference>
<evidence type="ECO:0000256" key="3">
    <source>
        <dbReference type="SAM" id="MobiDB-lite"/>
    </source>
</evidence>
<dbReference type="PANTHER" id="PTHR15074">
    <property type="entry name" value="METHYL-CPG-BINDING PROTEIN"/>
    <property type="match status" value="1"/>
</dbReference>
<gene>
    <name evidence="4" type="ORF">ACHAWO_011903</name>
</gene>
<dbReference type="GO" id="GO:0005634">
    <property type="term" value="C:nucleus"/>
    <property type="evidence" value="ECO:0007669"/>
    <property type="project" value="UniProtKB-SubCell"/>
</dbReference>
<accession>A0ABD3NJU9</accession>
<evidence type="ECO:0000256" key="1">
    <source>
        <dbReference type="ARBA" id="ARBA00004123"/>
    </source>
</evidence>
<comment type="caution">
    <text evidence="4">The sequence shown here is derived from an EMBL/GenBank/DDBJ whole genome shotgun (WGS) entry which is preliminary data.</text>
</comment>
<feature type="region of interest" description="Disordered" evidence="3">
    <location>
        <begin position="443"/>
        <end position="511"/>
    </location>
</feature>
<proteinExistence type="predicted"/>
<protein>
    <recommendedName>
        <fullName evidence="6">HhH-GPD domain-containing protein</fullName>
    </recommendedName>
</protein>
<feature type="compositionally biased region" description="Basic residues" evidence="3">
    <location>
        <begin position="483"/>
        <end position="496"/>
    </location>
</feature>
<reference evidence="4 5" key="1">
    <citation type="submission" date="2024-10" db="EMBL/GenBank/DDBJ databases">
        <title>Updated reference genomes for cyclostephanoid diatoms.</title>
        <authorList>
            <person name="Roberts W.R."/>
            <person name="Alverson A.J."/>
        </authorList>
    </citation>
    <scope>NUCLEOTIDE SEQUENCE [LARGE SCALE GENOMIC DNA]</scope>
    <source>
        <strain evidence="4 5">AJA010-31</strain>
    </source>
</reference>
<dbReference type="InterPro" id="IPR045138">
    <property type="entry name" value="MeCP2/MBD4"/>
</dbReference>
<evidence type="ECO:0000313" key="5">
    <source>
        <dbReference type="Proteomes" id="UP001530400"/>
    </source>
</evidence>
<dbReference type="Gene3D" id="1.10.340.30">
    <property type="entry name" value="Hypothetical protein, domain 2"/>
    <property type="match status" value="1"/>
</dbReference>
<dbReference type="GO" id="GO:0003677">
    <property type="term" value="F:DNA binding"/>
    <property type="evidence" value="ECO:0007669"/>
    <property type="project" value="UniProtKB-ARBA"/>
</dbReference>
<comment type="subcellular location">
    <subcellularLocation>
        <location evidence="1">Nucleus</location>
    </subcellularLocation>
</comment>
<evidence type="ECO:0000313" key="4">
    <source>
        <dbReference type="EMBL" id="KAL3775703.1"/>
    </source>
</evidence>
<keyword evidence="5" id="KW-1185">Reference proteome</keyword>
<sequence>MSANAASPSPKAEAPTANAIVTPDQSKAKSTKHKKKTGCGPFSIKSQKKSGVLYLRSMDSPTSVFAAVNKYKSITDALHTEANSEHQTNSDFRSLALHHFGTCDKFRNDFEVHINNATSPYFSKEVPKQSVLESSFHKSVRHICFNACFLRAYAPIRDHCFLWRDLAISNSDQSAADLTKDRVLNEWICQLTKPQLEPNATNRQKKQPKGKAPSICPTIFVSNNAEEFSTRSKVEKHLNNVYTDSPESFLRTDITSVPTNNLLNGCITSINPLYSPLGLLEELFLDDPWRLLVSTILLNKTQRPQVDCIFFQFLQKWPDALSTSLADEEKIFNVIGVLGLGNKRSKSLIRFSKEYLELIESKRSALADDDTKLLSDEDPKPVEYTLSMKEVKSLHQCGVYAWTAYQLFILKELPEGDSFEVCDHALQLYVEYKLGVHLWDEKSERHHSQAVGKKKRKRGEEVDATDENRSNGDTPRSSDKDKPRRSKKRKKKKRKGTCNGAVEELDKSATP</sequence>
<organism evidence="4 5">
    <name type="scientific">Cyclotella atomus</name>
    <dbReference type="NCBI Taxonomy" id="382360"/>
    <lineage>
        <taxon>Eukaryota</taxon>
        <taxon>Sar</taxon>
        <taxon>Stramenopiles</taxon>
        <taxon>Ochrophyta</taxon>
        <taxon>Bacillariophyta</taxon>
        <taxon>Coscinodiscophyceae</taxon>
        <taxon>Thalassiosirophycidae</taxon>
        <taxon>Stephanodiscales</taxon>
        <taxon>Stephanodiscaceae</taxon>
        <taxon>Cyclotella</taxon>
    </lineage>
</organism>
<feature type="region of interest" description="Disordered" evidence="3">
    <location>
        <begin position="1"/>
        <end position="41"/>
    </location>
</feature>
<dbReference type="EMBL" id="JALLPJ020001141">
    <property type="protein sequence ID" value="KAL3775703.1"/>
    <property type="molecule type" value="Genomic_DNA"/>
</dbReference>
<dbReference type="AlphaFoldDB" id="A0ABD3NJU9"/>
<dbReference type="InterPro" id="IPR011257">
    <property type="entry name" value="DNA_glycosylase"/>
</dbReference>
<feature type="compositionally biased region" description="Basic and acidic residues" evidence="3">
    <location>
        <begin position="458"/>
        <end position="482"/>
    </location>
</feature>
<evidence type="ECO:0008006" key="6">
    <source>
        <dbReference type="Google" id="ProtNLM"/>
    </source>
</evidence>
<keyword evidence="2" id="KW-0539">Nucleus</keyword>
<evidence type="ECO:0000256" key="2">
    <source>
        <dbReference type="ARBA" id="ARBA00023242"/>
    </source>
</evidence>
<dbReference type="SUPFAM" id="SSF48150">
    <property type="entry name" value="DNA-glycosylase"/>
    <property type="match status" value="1"/>
</dbReference>
<name>A0ABD3NJU9_9STRA</name>